<dbReference type="InterPro" id="IPR013083">
    <property type="entry name" value="Znf_RING/FYVE/PHD"/>
</dbReference>
<dbReference type="AlphaFoldDB" id="A0A833Q919"/>
<dbReference type="SMART" id="SM00184">
    <property type="entry name" value="RING"/>
    <property type="match status" value="1"/>
</dbReference>
<evidence type="ECO:0000256" key="1">
    <source>
        <dbReference type="ARBA" id="ARBA00022737"/>
    </source>
</evidence>
<dbReference type="SUPFAM" id="SSF48403">
    <property type="entry name" value="Ankyrin repeat"/>
    <property type="match status" value="1"/>
</dbReference>
<dbReference type="Gene3D" id="3.30.40.10">
    <property type="entry name" value="Zinc/RING finger domain, C3HC4 (zinc finger)"/>
    <property type="match status" value="1"/>
</dbReference>
<dbReference type="Pfam" id="PF00023">
    <property type="entry name" value="Ank"/>
    <property type="match status" value="1"/>
</dbReference>
<dbReference type="InterPro" id="IPR050889">
    <property type="entry name" value="Dendritic_Spine_Reg/Scaffold"/>
</dbReference>
<feature type="compositionally biased region" description="Polar residues" evidence="5">
    <location>
        <begin position="365"/>
        <end position="375"/>
    </location>
</feature>
<feature type="compositionally biased region" description="Low complexity" evidence="5">
    <location>
        <begin position="336"/>
        <end position="352"/>
    </location>
</feature>
<dbReference type="OrthoDB" id="1711136at2759"/>
<dbReference type="Pfam" id="PF12796">
    <property type="entry name" value="Ank_2"/>
    <property type="match status" value="1"/>
</dbReference>
<dbReference type="PANTHER" id="PTHR24166:SF45">
    <property type="entry name" value="E3 UBIQUITIN-PROTEIN LIGASE XBAT35"/>
    <property type="match status" value="1"/>
</dbReference>
<dbReference type="CDD" id="cd23129">
    <property type="entry name" value="RING-HC_XBAT35-like"/>
    <property type="match status" value="1"/>
</dbReference>
<dbReference type="GO" id="GO:0008270">
    <property type="term" value="F:zinc ion binding"/>
    <property type="evidence" value="ECO:0007669"/>
    <property type="project" value="UniProtKB-KW"/>
</dbReference>
<dbReference type="EMBL" id="SWLB01000196">
    <property type="protein sequence ID" value="KAF3319865.1"/>
    <property type="molecule type" value="Genomic_DNA"/>
</dbReference>
<dbReference type="InterPro" id="IPR002110">
    <property type="entry name" value="Ankyrin_rpt"/>
</dbReference>
<dbReference type="PROSITE" id="PS50088">
    <property type="entry name" value="ANK_REPEAT"/>
    <property type="match status" value="2"/>
</dbReference>
<evidence type="ECO:0000259" key="6">
    <source>
        <dbReference type="PROSITE" id="PS50089"/>
    </source>
</evidence>
<dbReference type="PROSITE" id="PS50089">
    <property type="entry name" value="ZF_RING_2"/>
    <property type="match status" value="1"/>
</dbReference>
<dbReference type="SMART" id="SM00248">
    <property type="entry name" value="ANK"/>
    <property type="match status" value="3"/>
</dbReference>
<evidence type="ECO:0000313" key="8">
    <source>
        <dbReference type="Proteomes" id="UP000623129"/>
    </source>
</evidence>
<dbReference type="Proteomes" id="UP000623129">
    <property type="component" value="Unassembled WGS sequence"/>
</dbReference>
<keyword evidence="1" id="KW-0677">Repeat</keyword>
<protein>
    <submittedName>
        <fullName evidence="7">Putative E3 ubiquitin-protein ligase XBOS34</fullName>
    </submittedName>
</protein>
<organism evidence="7 8">
    <name type="scientific">Carex littledalei</name>
    <dbReference type="NCBI Taxonomy" id="544730"/>
    <lineage>
        <taxon>Eukaryota</taxon>
        <taxon>Viridiplantae</taxon>
        <taxon>Streptophyta</taxon>
        <taxon>Embryophyta</taxon>
        <taxon>Tracheophyta</taxon>
        <taxon>Spermatophyta</taxon>
        <taxon>Magnoliopsida</taxon>
        <taxon>Liliopsida</taxon>
        <taxon>Poales</taxon>
        <taxon>Cyperaceae</taxon>
        <taxon>Cyperoideae</taxon>
        <taxon>Cariceae</taxon>
        <taxon>Carex</taxon>
        <taxon>Carex subgen. Euthyceras</taxon>
    </lineage>
</organism>
<dbReference type="SUPFAM" id="SSF57850">
    <property type="entry name" value="RING/U-box"/>
    <property type="match status" value="1"/>
</dbReference>
<feature type="domain" description="RING-type" evidence="6">
    <location>
        <begin position="449"/>
        <end position="488"/>
    </location>
</feature>
<feature type="region of interest" description="Disordered" evidence="5">
    <location>
        <begin position="333"/>
        <end position="404"/>
    </location>
</feature>
<keyword evidence="2 3" id="KW-0040">ANK repeat</keyword>
<evidence type="ECO:0000256" key="3">
    <source>
        <dbReference type="PROSITE-ProRule" id="PRU00023"/>
    </source>
</evidence>
<feature type="compositionally biased region" description="Polar residues" evidence="5">
    <location>
        <begin position="384"/>
        <end position="393"/>
    </location>
</feature>
<keyword evidence="4" id="KW-0862">Zinc</keyword>
<gene>
    <name evidence="7" type="ORF">FCM35_KLT21869</name>
</gene>
<dbReference type="Gene3D" id="1.25.40.20">
    <property type="entry name" value="Ankyrin repeat-containing domain"/>
    <property type="match status" value="2"/>
</dbReference>
<proteinExistence type="predicted"/>
<accession>A0A833Q919</accession>
<dbReference type="InterPro" id="IPR036770">
    <property type="entry name" value="Ankyrin_rpt-contain_sf"/>
</dbReference>
<evidence type="ECO:0000256" key="2">
    <source>
        <dbReference type="ARBA" id="ARBA00023043"/>
    </source>
</evidence>
<dbReference type="PROSITE" id="PS50297">
    <property type="entry name" value="ANK_REP_REGION"/>
    <property type="match status" value="2"/>
</dbReference>
<dbReference type="InterPro" id="IPR001841">
    <property type="entry name" value="Znf_RING"/>
</dbReference>
<reference evidence="7" key="1">
    <citation type="submission" date="2020-01" db="EMBL/GenBank/DDBJ databases">
        <title>Genome sequence of Kobresia littledalei, the first chromosome-level genome in the family Cyperaceae.</title>
        <authorList>
            <person name="Qu G."/>
        </authorList>
    </citation>
    <scope>NUCLEOTIDE SEQUENCE</scope>
    <source>
        <strain evidence="7">C.B.Clarke</strain>
        <tissue evidence="7">Leaf</tissue>
    </source>
</reference>
<keyword evidence="8" id="KW-1185">Reference proteome</keyword>
<evidence type="ECO:0000256" key="5">
    <source>
        <dbReference type="SAM" id="MobiDB-lite"/>
    </source>
</evidence>
<keyword evidence="4" id="KW-0479">Metal-binding</keyword>
<name>A0A833Q919_9POAL</name>
<comment type="caution">
    <text evidence="7">The sequence shown here is derived from an EMBL/GenBank/DDBJ whole genome shotgun (WGS) entry which is preliminary data.</text>
</comment>
<dbReference type="Pfam" id="PF13920">
    <property type="entry name" value="zf-C3HC4_3"/>
    <property type="match status" value="1"/>
</dbReference>
<sequence>MGLQQSKGQLLYEQVNYGNVEGIKTLKNQGAALEWVDKEGKTPLILACLRHDLLNVAKVLIELGANVNAYRPGSHAGTPLHHAAKKGLEQTVHLLLSNGANPFIMNDDCHTALDLAREKGHVNVVRAIESRICLFCGWLRENYGPGFLEALAPQLMSRKVWAVVLPCDSRNPSRPLKFELAVYPDLMAPKPNKVIPLSKCQMEEPKFNQADPSLIIIEKSTRTRHKFLSGNEGDKRQLQSFCMACRGLTQIPTVVPAPPPGVAPVPNQAHVPNPPMAPVPAVPALQASSGVPPQPNQEEMELAMAINASIQSAIIEGVPDVLPMVPVAQSQTSLGTNSWATSSSTPSTSNGWGPPPPSTKKTCTEKASTNTSLNGSGPPESFKAENQIQTPSAPSAPPIDNEAFYTGPIQYPSIDSSPLSISTVAGTVNTTAGAGTENSNKKEEGVGTCVICLDAPVEGACIPCGHMAGCMGCLREIEEKRGECPICRAKINQVLKLFAV</sequence>
<feature type="repeat" description="ANK" evidence="3">
    <location>
        <begin position="75"/>
        <end position="107"/>
    </location>
</feature>
<keyword evidence="4" id="KW-0863">Zinc-finger</keyword>
<evidence type="ECO:0000256" key="4">
    <source>
        <dbReference type="PROSITE-ProRule" id="PRU00175"/>
    </source>
</evidence>
<feature type="repeat" description="ANK" evidence="3">
    <location>
        <begin position="39"/>
        <end position="72"/>
    </location>
</feature>
<dbReference type="PANTHER" id="PTHR24166">
    <property type="entry name" value="ROLLING PEBBLES, ISOFORM B"/>
    <property type="match status" value="1"/>
</dbReference>
<evidence type="ECO:0000313" key="7">
    <source>
        <dbReference type="EMBL" id="KAF3319865.1"/>
    </source>
</evidence>